<evidence type="ECO:0000313" key="1">
    <source>
        <dbReference type="EMBL" id="MFC4618609.1"/>
    </source>
</evidence>
<dbReference type="InterPro" id="IPR052565">
    <property type="entry name" value="Glutaredoxin-like_YDR286C"/>
</dbReference>
<dbReference type="InterPro" id="IPR008554">
    <property type="entry name" value="Glutaredoxin-like"/>
</dbReference>
<organism evidence="1 2">
    <name type="scientific">Camelliibacillus cellulosilyticus</name>
    <dbReference type="NCBI Taxonomy" id="2174486"/>
    <lineage>
        <taxon>Bacteria</taxon>
        <taxon>Bacillati</taxon>
        <taxon>Bacillota</taxon>
        <taxon>Bacilli</taxon>
        <taxon>Bacillales</taxon>
        <taxon>Sporolactobacillaceae</taxon>
        <taxon>Camelliibacillus</taxon>
    </lineage>
</organism>
<name>A0ABV9GM11_9BACL</name>
<protein>
    <submittedName>
        <fullName evidence="1">Glutaredoxin family protein</fullName>
    </submittedName>
</protein>
<dbReference type="Pfam" id="PF05768">
    <property type="entry name" value="Glrx-like"/>
    <property type="match status" value="1"/>
</dbReference>
<dbReference type="PANTHER" id="PTHR33558:SF1">
    <property type="entry name" value="GLUTAREDOXIN-LIKE PROTEIN C5ORF63 HOMOLOG"/>
    <property type="match status" value="1"/>
</dbReference>
<gene>
    <name evidence="1" type="ORF">ACFO4N_07650</name>
</gene>
<dbReference type="Proteomes" id="UP001596022">
    <property type="component" value="Unassembled WGS sequence"/>
</dbReference>
<dbReference type="CDD" id="cd02976">
    <property type="entry name" value="NrdH"/>
    <property type="match status" value="1"/>
</dbReference>
<proteinExistence type="predicted"/>
<sequence>MKNNHPDIVLYTRSQCPLCDEAKAVLDLVAAELGIAYREIDIHTDDALLEKYQLMIPVVEINGRLAAFGQVTFAQLIEYLPL</sequence>
<comment type="caution">
    <text evidence="1">The sequence shown here is derived from an EMBL/GenBank/DDBJ whole genome shotgun (WGS) entry which is preliminary data.</text>
</comment>
<dbReference type="InterPro" id="IPR036249">
    <property type="entry name" value="Thioredoxin-like_sf"/>
</dbReference>
<dbReference type="PROSITE" id="PS51354">
    <property type="entry name" value="GLUTAREDOXIN_2"/>
    <property type="match status" value="1"/>
</dbReference>
<dbReference type="PANTHER" id="PTHR33558">
    <property type="entry name" value="GLUTAREDOXIN-LIKE PROTEIN C5ORF63 HOMOLOG"/>
    <property type="match status" value="1"/>
</dbReference>
<accession>A0ABV9GM11</accession>
<dbReference type="SUPFAM" id="SSF52833">
    <property type="entry name" value="Thioredoxin-like"/>
    <property type="match status" value="1"/>
</dbReference>
<reference evidence="2" key="1">
    <citation type="journal article" date="2019" name="Int. J. Syst. Evol. Microbiol.">
        <title>The Global Catalogue of Microorganisms (GCM) 10K type strain sequencing project: providing services to taxonomists for standard genome sequencing and annotation.</title>
        <authorList>
            <consortium name="The Broad Institute Genomics Platform"/>
            <consortium name="The Broad Institute Genome Sequencing Center for Infectious Disease"/>
            <person name="Wu L."/>
            <person name="Ma J."/>
        </authorList>
    </citation>
    <scope>NUCLEOTIDE SEQUENCE [LARGE SCALE GENOMIC DNA]</scope>
    <source>
        <strain evidence="2">CGMCC 1.16306</strain>
    </source>
</reference>
<dbReference type="RefSeq" id="WP_376845651.1">
    <property type="nucleotide sequence ID" value="NZ_JBHSFW010000002.1"/>
</dbReference>
<evidence type="ECO:0000313" key="2">
    <source>
        <dbReference type="Proteomes" id="UP001596022"/>
    </source>
</evidence>
<dbReference type="EMBL" id="JBHSFW010000002">
    <property type="protein sequence ID" value="MFC4618609.1"/>
    <property type="molecule type" value="Genomic_DNA"/>
</dbReference>
<dbReference type="Gene3D" id="3.40.30.10">
    <property type="entry name" value="Glutaredoxin"/>
    <property type="match status" value="1"/>
</dbReference>
<keyword evidence="2" id="KW-1185">Reference proteome</keyword>